<organism evidence="9 10">
    <name type="scientific">Gulo gulo</name>
    <name type="common">Wolverine</name>
    <name type="synonym">Gluton</name>
    <dbReference type="NCBI Taxonomy" id="48420"/>
    <lineage>
        <taxon>Eukaryota</taxon>
        <taxon>Metazoa</taxon>
        <taxon>Chordata</taxon>
        <taxon>Craniata</taxon>
        <taxon>Vertebrata</taxon>
        <taxon>Euteleostomi</taxon>
        <taxon>Mammalia</taxon>
        <taxon>Eutheria</taxon>
        <taxon>Laurasiatheria</taxon>
        <taxon>Carnivora</taxon>
        <taxon>Caniformia</taxon>
        <taxon>Musteloidea</taxon>
        <taxon>Mustelidae</taxon>
        <taxon>Guloninae</taxon>
        <taxon>Gulo</taxon>
    </lineage>
</organism>
<feature type="signal peptide" evidence="8">
    <location>
        <begin position="1"/>
        <end position="19"/>
    </location>
</feature>
<dbReference type="GO" id="GO:0016324">
    <property type="term" value="C:apical plasma membrane"/>
    <property type="evidence" value="ECO:0007669"/>
    <property type="project" value="TreeGrafter"/>
</dbReference>
<keyword evidence="6" id="KW-0325">Glycoprotein</keyword>
<evidence type="ECO:0000256" key="7">
    <source>
        <dbReference type="SAM" id="Phobius"/>
    </source>
</evidence>
<sequence length="167" mass="19073">MALLLSFLLLLELFWDTSALGPLSSTKGSDGLEFELPTTTNYETKDSYKAGPIGVLFKMVHVFLRVVQPNAFPEDILRKILQKKFDFSTEYEKIIYYEIGIIICAVLGLLFVFLMPLVGFCFGLCRCCNKCGGEMHQRQKKNGTFLRKYFTVSLLVICIFIRQVASW</sequence>
<dbReference type="PANTHER" id="PTHR22730:SF3">
    <property type="entry name" value="PROMININ-1"/>
    <property type="match status" value="1"/>
</dbReference>
<comment type="subcellular location">
    <subcellularLocation>
        <location evidence="1">Cell projection</location>
        <location evidence="1">Microvillus membrane</location>
        <topology evidence="1">Multi-pass membrane protein</topology>
    </subcellularLocation>
</comment>
<dbReference type="Pfam" id="PF05478">
    <property type="entry name" value="Prominin"/>
    <property type="match status" value="1"/>
</dbReference>
<keyword evidence="5 7" id="KW-0472">Membrane</keyword>
<evidence type="ECO:0000256" key="4">
    <source>
        <dbReference type="ARBA" id="ARBA00022989"/>
    </source>
</evidence>
<reference evidence="9 10" key="1">
    <citation type="submission" date="2018-10" db="EMBL/GenBank/DDBJ databases">
        <authorList>
            <person name="Ekblom R."/>
            <person name="Jareborg N."/>
        </authorList>
    </citation>
    <scope>NUCLEOTIDE SEQUENCE [LARGE SCALE GENOMIC DNA]</scope>
    <source>
        <tissue evidence="9">Muscle</tissue>
    </source>
</reference>
<comment type="caution">
    <text evidence="9">The sequence shown here is derived from an EMBL/GenBank/DDBJ whole genome shotgun (WGS) entry which is preliminary data.</text>
</comment>
<keyword evidence="4 7" id="KW-1133">Transmembrane helix</keyword>
<dbReference type="GO" id="GO:0015485">
    <property type="term" value="F:cholesterol binding"/>
    <property type="evidence" value="ECO:0007669"/>
    <property type="project" value="TreeGrafter"/>
</dbReference>
<dbReference type="InterPro" id="IPR008795">
    <property type="entry name" value="Prominin"/>
</dbReference>
<keyword evidence="8" id="KW-0732">Signal</keyword>
<protein>
    <recommendedName>
        <fullName evidence="11">Prominin-1</fullName>
    </recommendedName>
</protein>
<evidence type="ECO:0000256" key="2">
    <source>
        <dbReference type="ARBA" id="ARBA00006058"/>
    </source>
</evidence>
<keyword evidence="3 7" id="KW-0812">Transmembrane</keyword>
<gene>
    <name evidence="9" type="ORF">BN2614_LOCUS1</name>
</gene>
<keyword evidence="10" id="KW-1185">Reference proteome</keyword>
<feature type="non-terminal residue" evidence="9">
    <location>
        <position position="167"/>
    </location>
</feature>
<evidence type="ECO:0000256" key="6">
    <source>
        <dbReference type="ARBA" id="ARBA00023180"/>
    </source>
</evidence>
<evidence type="ECO:0000256" key="8">
    <source>
        <dbReference type="SAM" id="SignalP"/>
    </source>
</evidence>
<dbReference type="GO" id="GO:0031528">
    <property type="term" value="C:microvillus membrane"/>
    <property type="evidence" value="ECO:0007669"/>
    <property type="project" value="UniProtKB-SubCell"/>
</dbReference>
<feature type="chain" id="PRO_5040926328" description="Prominin-1" evidence="8">
    <location>
        <begin position="20"/>
        <end position="167"/>
    </location>
</feature>
<dbReference type="GO" id="GO:0009986">
    <property type="term" value="C:cell surface"/>
    <property type="evidence" value="ECO:0007669"/>
    <property type="project" value="TreeGrafter"/>
</dbReference>
<evidence type="ECO:0000256" key="3">
    <source>
        <dbReference type="ARBA" id="ARBA00022692"/>
    </source>
</evidence>
<evidence type="ECO:0000256" key="1">
    <source>
        <dbReference type="ARBA" id="ARBA00004475"/>
    </source>
</evidence>
<proteinExistence type="inferred from homology"/>
<evidence type="ECO:0000256" key="5">
    <source>
        <dbReference type="ARBA" id="ARBA00023136"/>
    </source>
</evidence>
<dbReference type="AlphaFoldDB" id="A0A9X9LSG4"/>
<dbReference type="GO" id="GO:0060219">
    <property type="term" value="P:camera-type eye photoreceptor cell differentiation"/>
    <property type="evidence" value="ECO:0007669"/>
    <property type="project" value="TreeGrafter"/>
</dbReference>
<comment type="similarity">
    <text evidence="2">Belongs to the prominin family.</text>
</comment>
<name>A0A9X9LSG4_GULGU</name>
<dbReference type="GO" id="GO:0005929">
    <property type="term" value="C:cilium"/>
    <property type="evidence" value="ECO:0007669"/>
    <property type="project" value="TreeGrafter"/>
</dbReference>
<evidence type="ECO:0000313" key="10">
    <source>
        <dbReference type="Proteomes" id="UP000269945"/>
    </source>
</evidence>
<evidence type="ECO:0008006" key="11">
    <source>
        <dbReference type="Google" id="ProtNLM"/>
    </source>
</evidence>
<dbReference type="Proteomes" id="UP000269945">
    <property type="component" value="Unassembled WGS sequence"/>
</dbReference>
<accession>A0A9X9LSG4</accession>
<dbReference type="PANTHER" id="PTHR22730">
    <property type="entry name" value="PROMININ PROM PROTEIN"/>
    <property type="match status" value="1"/>
</dbReference>
<dbReference type="GO" id="GO:0071914">
    <property type="term" value="C:prominosome"/>
    <property type="evidence" value="ECO:0007669"/>
    <property type="project" value="TreeGrafter"/>
</dbReference>
<feature type="transmembrane region" description="Helical" evidence="7">
    <location>
        <begin position="94"/>
        <end position="125"/>
    </location>
</feature>
<evidence type="ECO:0000313" key="9">
    <source>
        <dbReference type="EMBL" id="VCW84586.1"/>
    </source>
</evidence>
<feature type="transmembrane region" description="Helical" evidence="7">
    <location>
        <begin position="146"/>
        <end position="165"/>
    </location>
</feature>
<dbReference type="EMBL" id="CYRY02014628">
    <property type="protein sequence ID" value="VCW84586.1"/>
    <property type="molecule type" value="Genomic_DNA"/>
</dbReference>
<dbReference type="GO" id="GO:0045494">
    <property type="term" value="P:photoreceptor cell maintenance"/>
    <property type="evidence" value="ECO:0007669"/>
    <property type="project" value="TreeGrafter"/>
</dbReference>